<accession>A0A9Q0APY5</accession>
<comment type="caution">
    <text evidence="1">The sequence shown here is derived from an EMBL/GenBank/DDBJ whole genome shotgun (WGS) entry which is preliminary data.</text>
</comment>
<dbReference type="Proteomes" id="UP000829685">
    <property type="component" value="Unassembled WGS sequence"/>
</dbReference>
<gene>
    <name evidence="1" type="ORF">JX265_003110</name>
</gene>
<dbReference type="AlphaFoldDB" id="A0A9Q0APY5"/>
<proteinExistence type="predicted"/>
<keyword evidence="2" id="KW-1185">Reference proteome</keyword>
<reference evidence="1" key="1">
    <citation type="submission" date="2021-03" db="EMBL/GenBank/DDBJ databases">
        <title>Revisited historic fungal species revealed as producer of novel bioactive compounds through whole genome sequencing and comparative genomics.</title>
        <authorList>
            <person name="Vignolle G.A."/>
            <person name="Hochenegger N."/>
            <person name="Mach R.L."/>
            <person name="Mach-Aigner A.R."/>
            <person name="Javad Rahimi M."/>
            <person name="Salim K.A."/>
            <person name="Chan C.M."/>
            <person name="Lim L.B.L."/>
            <person name="Cai F."/>
            <person name="Druzhinina I.S."/>
            <person name="U'Ren J.M."/>
            <person name="Derntl C."/>
        </authorList>
    </citation>
    <scope>NUCLEOTIDE SEQUENCE</scope>
    <source>
        <strain evidence="1">TUCIM 5799</strain>
    </source>
</reference>
<sequence length="181" mass="20700">MAILLFCVAEEAKPFISKIMSVEQSENTWFFALAESREGPAENGIFKNKTREGATVETDFIGAPEQDCRVWGQEQMQRWNTIDKGLIAIADQRTARDETISLQFFNEDSDDLEFDGYGKLPAENQKWYNFRVKYADSFQIYAALTEGAIDVVYPTYFGRQQELTGEDGVFDVERAEKLCVE</sequence>
<dbReference type="EMBL" id="JAFIMR010000005">
    <property type="protein sequence ID" value="KAI1878933.1"/>
    <property type="molecule type" value="Genomic_DNA"/>
</dbReference>
<evidence type="ECO:0000313" key="2">
    <source>
        <dbReference type="Proteomes" id="UP000829685"/>
    </source>
</evidence>
<dbReference type="OrthoDB" id="4456803at2759"/>
<organism evidence="1 2">
    <name type="scientific">Neoarthrinium moseri</name>
    <dbReference type="NCBI Taxonomy" id="1658444"/>
    <lineage>
        <taxon>Eukaryota</taxon>
        <taxon>Fungi</taxon>
        <taxon>Dikarya</taxon>
        <taxon>Ascomycota</taxon>
        <taxon>Pezizomycotina</taxon>
        <taxon>Sordariomycetes</taxon>
        <taxon>Xylariomycetidae</taxon>
        <taxon>Amphisphaeriales</taxon>
        <taxon>Apiosporaceae</taxon>
        <taxon>Neoarthrinium</taxon>
    </lineage>
</organism>
<evidence type="ECO:0000313" key="1">
    <source>
        <dbReference type="EMBL" id="KAI1878933.1"/>
    </source>
</evidence>
<name>A0A9Q0APY5_9PEZI</name>
<protein>
    <submittedName>
        <fullName evidence="1">Uncharacterized protein</fullName>
    </submittedName>
</protein>